<dbReference type="AlphaFoldDB" id="A0A542ZUR6"/>
<keyword evidence="8" id="KW-1185">Reference proteome</keyword>
<keyword evidence="4" id="KW-0175">Coiled coil</keyword>
<feature type="region of interest" description="Disordered" evidence="5">
    <location>
        <begin position="1"/>
        <end position="40"/>
    </location>
</feature>
<dbReference type="Proteomes" id="UP000315389">
    <property type="component" value="Unassembled WGS sequence"/>
</dbReference>
<dbReference type="EMBL" id="VFOS01000001">
    <property type="protein sequence ID" value="TQL64115.1"/>
    <property type="molecule type" value="Genomic_DNA"/>
</dbReference>
<dbReference type="PANTHER" id="PTHR19211:SF14">
    <property type="entry name" value="ATP-BINDING CASSETTE SUB-FAMILY F MEMBER 1"/>
    <property type="match status" value="1"/>
</dbReference>
<keyword evidence="3 7" id="KW-0067">ATP-binding</keyword>
<protein>
    <submittedName>
        <fullName evidence="7">Macrolide transport system ATP-binding/permease protein</fullName>
    </submittedName>
</protein>
<evidence type="ECO:0000256" key="3">
    <source>
        <dbReference type="ARBA" id="ARBA00022840"/>
    </source>
</evidence>
<dbReference type="InterPro" id="IPR003439">
    <property type="entry name" value="ABC_transporter-like_ATP-bd"/>
</dbReference>
<evidence type="ECO:0000259" key="6">
    <source>
        <dbReference type="PROSITE" id="PS50893"/>
    </source>
</evidence>
<evidence type="ECO:0000256" key="2">
    <source>
        <dbReference type="ARBA" id="ARBA00022741"/>
    </source>
</evidence>
<comment type="caution">
    <text evidence="7">The sequence shown here is derived from an EMBL/GenBank/DDBJ whole genome shotgun (WGS) entry which is preliminary data.</text>
</comment>
<dbReference type="PROSITE" id="PS50893">
    <property type="entry name" value="ABC_TRANSPORTER_2"/>
    <property type="match status" value="1"/>
</dbReference>
<dbReference type="RefSeq" id="WP_142118820.1">
    <property type="nucleotide sequence ID" value="NZ_BAAASV010000003.1"/>
</dbReference>
<name>A0A542ZUR6_RARFA</name>
<evidence type="ECO:0000313" key="7">
    <source>
        <dbReference type="EMBL" id="TQL64115.1"/>
    </source>
</evidence>
<reference evidence="7 8" key="1">
    <citation type="submission" date="2019-06" db="EMBL/GenBank/DDBJ databases">
        <title>Sequencing the genomes of 1000 actinobacteria strains.</title>
        <authorList>
            <person name="Klenk H.-P."/>
        </authorList>
    </citation>
    <scope>NUCLEOTIDE SEQUENCE [LARGE SCALE GENOMIC DNA]</scope>
    <source>
        <strain evidence="7 8">DSM 4813</strain>
    </source>
</reference>
<dbReference type="SUPFAM" id="SSF52540">
    <property type="entry name" value="P-loop containing nucleoside triphosphate hydrolases"/>
    <property type="match status" value="2"/>
</dbReference>
<feature type="coiled-coil region" evidence="4">
    <location>
        <begin position="303"/>
        <end position="330"/>
    </location>
</feature>
<proteinExistence type="predicted"/>
<evidence type="ECO:0000256" key="1">
    <source>
        <dbReference type="ARBA" id="ARBA00022737"/>
    </source>
</evidence>
<evidence type="ECO:0000256" key="4">
    <source>
        <dbReference type="SAM" id="Coils"/>
    </source>
</evidence>
<gene>
    <name evidence="7" type="ORF">FB461_0600</name>
</gene>
<dbReference type="GO" id="GO:0016887">
    <property type="term" value="F:ATP hydrolysis activity"/>
    <property type="evidence" value="ECO:0007669"/>
    <property type="project" value="InterPro"/>
</dbReference>
<dbReference type="Pfam" id="PF00005">
    <property type="entry name" value="ABC_tran"/>
    <property type="match status" value="2"/>
</dbReference>
<feature type="compositionally biased region" description="Basic and acidic residues" evidence="5">
    <location>
        <begin position="15"/>
        <end position="24"/>
    </location>
</feature>
<feature type="domain" description="ABC transporter" evidence="6">
    <location>
        <begin position="40"/>
        <end position="293"/>
    </location>
</feature>
<dbReference type="InterPro" id="IPR017871">
    <property type="entry name" value="ABC_transporter-like_CS"/>
</dbReference>
<dbReference type="PANTHER" id="PTHR19211">
    <property type="entry name" value="ATP-BINDING TRANSPORT PROTEIN-RELATED"/>
    <property type="match status" value="1"/>
</dbReference>
<dbReference type="PROSITE" id="PS00211">
    <property type="entry name" value="ABC_TRANSPORTER_1"/>
    <property type="match status" value="2"/>
</dbReference>
<dbReference type="FunFam" id="3.40.50.300:FF:000011">
    <property type="entry name" value="Putative ABC transporter ATP-binding component"/>
    <property type="match status" value="1"/>
</dbReference>
<dbReference type="InterPro" id="IPR027417">
    <property type="entry name" value="P-loop_NTPase"/>
</dbReference>
<dbReference type="InterPro" id="IPR050611">
    <property type="entry name" value="ABCF"/>
</dbReference>
<evidence type="ECO:0000313" key="8">
    <source>
        <dbReference type="Proteomes" id="UP000315389"/>
    </source>
</evidence>
<dbReference type="InterPro" id="IPR003593">
    <property type="entry name" value="AAA+_ATPase"/>
</dbReference>
<dbReference type="Gene3D" id="3.40.50.300">
    <property type="entry name" value="P-loop containing nucleotide triphosphate hydrolases"/>
    <property type="match status" value="2"/>
</dbReference>
<organism evidence="7 8">
    <name type="scientific">Rarobacter faecitabidus</name>
    <dbReference type="NCBI Taxonomy" id="13243"/>
    <lineage>
        <taxon>Bacteria</taxon>
        <taxon>Bacillati</taxon>
        <taxon>Actinomycetota</taxon>
        <taxon>Actinomycetes</taxon>
        <taxon>Micrococcales</taxon>
        <taxon>Rarobacteraceae</taxon>
        <taxon>Rarobacter</taxon>
    </lineage>
</organism>
<keyword evidence="1" id="KW-0677">Repeat</keyword>
<dbReference type="SMART" id="SM00382">
    <property type="entry name" value="AAA"/>
    <property type="match status" value="2"/>
</dbReference>
<sequence>MSSSHQPQPPSPSEGRAHREESVDSRSLISPPTQPPTPELRLDGISWSVLAHGSVRPVLTDVSFRVGAGARVALLGENGRGKSTLLRIAAGELVPDAGDVARPETGYLPQEVASLPWGTVADVHDAALAPARAAIKAMESAALALADGPGPGVDRSYDQALARAEAIGAWDAPQALARALGGLRLESLDDDRALSTLSGGQLRRLALAALLVQRPAGLLLDEPTNHLDDAACQFLAAELGTWSGPVLLASHDREFIDEVATAVVDLDGAPIGRGGRRIPDELLAGRAAGGGATWFGGRLPEYLAAKQAAREAWQARFEAEQDELSRLRKAGSTTARNVAHGREARDNDKFVTKYRGARAEGEVSKRVRDTENRIETLERDQVPRPPGELRFALPAALPVGTRSRGTGQGTLARARDVYLPGAAGPRLDMAASGVREVAIAPGDRLLITGPNGCGKSSLLGVLAGDLVPETLGGHGDAGRRPGARIGLLEQETGLGEQAKSARELIALASPDGDPDSHGLIEPRDLDRPARELSVGQQRRVLLAMLLAQRLDALLLDEPTNHLSIPLVADLLAAFEDWPGSLVIASHDRWLRRTWTGRVVDLTRVRGQGGL</sequence>
<keyword evidence="2" id="KW-0547">Nucleotide-binding</keyword>
<accession>A0A542ZUR6</accession>
<evidence type="ECO:0000256" key="5">
    <source>
        <dbReference type="SAM" id="MobiDB-lite"/>
    </source>
</evidence>
<dbReference type="GO" id="GO:0005524">
    <property type="term" value="F:ATP binding"/>
    <property type="evidence" value="ECO:0007669"/>
    <property type="project" value="UniProtKB-KW"/>
</dbReference>
<dbReference type="OrthoDB" id="4797497at2"/>